<sequence length="117" mass="12491">MVEVDVQELVAVEVEEPLAPVEGRQQHPGEVGVEGLADVDVARPVTAPVVAVRRDGRGARLLREPRLGPGVLDVRKTSTWSTPAARLRSTKSRMRPVVSLIVLTAKITAKGGSDRPG</sequence>
<name>A0ABU2BSU8_9ACTN</name>
<organism evidence="1 2">
    <name type="scientific">Nocardioides marmoribigeumensis</name>
    <dbReference type="NCBI Taxonomy" id="433649"/>
    <lineage>
        <taxon>Bacteria</taxon>
        <taxon>Bacillati</taxon>
        <taxon>Actinomycetota</taxon>
        <taxon>Actinomycetes</taxon>
        <taxon>Propionibacteriales</taxon>
        <taxon>Nocardioidaceae</taxon>
        <taxon>Nocardioides</taxon>
    </lineage>
</organism>
<dbReference type="EMBL" id="JAVDYG010000001">
    <property type="protein sequence ID" value="MDR7360808.1"/>
    <property type="molecule type" value="Genomic_DNA"/>
</dbReference>
<dbReference type="RefSeq" id="WP_310297837.1">
    <property type="nucleotide sequence ID" value="NZ_BAAAPS010000009.1"/>
</dbReference>
<evidence type="ECO:0000313" key="1">
    <source>
        <dbReference type="EMBL" id="MDR7360808.1"/>
    </source>
</evidence>
<keyword evidence="2" id="KW-1185">Reference proteome</keyword>
<reference evidence="1 2" key="1">
    <citation type="submission" date="2023-07" db="EMBL/GenBank/DDBJ databases">
        <title>Sequencing the genomes of 1000 actinobacteria strains.</title>
        <authorList>
            <person name="Klenk H.-P."/>
        </authorList>
    </citation>
    <scope>NUCLEOTIDE SEQUENCE [LARGE SCALE GENOMIC DNA]</scope>
    <source>
        <strain evidence="1 2">DSM 19426</strain>
    </source>
</reference>
<comment type="caution">
    <text evidence="1">The sequence shown here is derived from an EMBL/GenBank/DDBJ whole genome shotgun (WGS) entry which is preliminary data.</text>
</comment>
<accession>A0ABU2BSU8</accession>
<proteinExistence type="predicted"/>
<evidence type="ECO:0000313" key="2">
    <source>
        <dbReference type="Proteomes" id="UP001183648"/>
    </source>
</evidence>
<gene>
    <name evidence="1" type="ORF">J2S63_000361</name>
</gene>
<protein>
    <submittedName>
        <fullName evidence="1">Uncharacterized protein</fullName>
    </submittedName>
</protein>
<dbReference type="Proteomes" id="UP001183648">
    <property type="component" value="Unassembled WGS sequence"/>
</dbReference>